<sequence>MSSEHTQTRRKHQNWCGTEITDNRNKADQAPVNQKMSAVSQGKRGYPCETQPGVALTFGYPPDNGSGIKRPKIKVKTLSQFTPHKAANQSKRPEGAEGARPIMTYSVVSKMRTPSTQK</sequence>
<comment type="caution">
    <text evidence="2">The sequence shown here is derived from an EMBL/GenBank/DDBJ whole genome shotgun (WGS) entry which is preliminary data.</text>
</comment>
<reference evidence="2" key="2">
    <citation type="submission" date="2023-05" db="EMBL/GenBank/DDBJ databases">
        <authorList>
            <consortium name="Lawrence Berkeley National Laboratory"/>
            <person name="Steindorff A."/>
            <person name="Hensen N."/>
            <person name="Bonometti L."/>
            <person name="Westerberg I."/>
            <person name="Brannstrom I.O."/>
            <person name="Guillou S."/>
            <person name="Cros-Aarteil S."/>
            <person name="Calhoun S."/>
            <person name="Haridas S."/>
            <person name="Kuo A."/>
            <person name="Mondo S."/>
            <person name="Pangilinan J."/>
            <person name="Riley R."/>
            <person name="Labutti K."/>
            <person name="Andreopoulos B."/>
            <person name="Lipzen A."/>
            <person name="Chen C."/>
            <person name="Yanf M."/>
            <person name="Daum C."/>
            <person name="Ng V."/>
            <person name="Clum A."/>
            <person name="Ohm R."/>
            <person name="Martin F."/>
            <person name="Silar P."/>
            <person name="Natvig D."/>
            <person name="Lalanne C."/>
            <person name="Gautier V."/>
            <person name="Ament-Velasquez S.L."/>
            <person name="Kruys A."/>
            <person name="Hutchinson M.I."/>
            <person name="Powell A.J."/>
            <person name="Barry K."/>
            <person name="Miller A.N."/>
            <person name="Grigoriev I.V."/>
            <person name="Debuchy R."/>
            <person name="Gladieux P."/>
            <person name="Thoren M.H."/>
            <person name="Johannesson H."/>
        </authorList>
    </citation>
    <scope>NUCLEOTIDE SEQUENCE</scope>
    <source>
        <strain evidence="2">PSN293</strain>
    </source>
</reference>
<accession>A0AAN7AZZ6</accession>
<name>A0AAN7AZZ6_9PEZI</name>
<gene>
    <name evidence="2" type="ORF">QBC37DRAFT_407650</name>
</gene>
<feature type="compositionally biased region" description="Polar residues" evidence="1">
    <location>
        <begin position="81"/>
        <end position="90"/>
    </location>
</feature>
<feature type="region of interest" description="Disordered" evidence="1">
    <location>
        <begin position="1"/>
        <end position="47"/>
    </location>
</feature>
<feature type="region of interest" description="Disordered" evidence="1">
    <location>
        <begin position="81"/>
        <end position="118"/>
    </location>
</feature>
<evidence type="ECO:0000313" key="2">
    <source>
        <dbReference type="EMBL" id="KAK4205838.1"/>
    </source>
</evidence>
<reference evidence="2" key="1">
    <citation type="journal article" date="2023" name="Mol. Phylogenet. Evol.">
        <title>Genome-scale phylogeny and comparative genomics of the fungal order Sordariales.</title>
        <authorList>
            <person name="Hensen N."/>
            <person name="Bonometti L."/>
            <person name="Westerberg I."/>
            <person name="Brannstrom I.O."/>
            <person name="Guillou S."/>
            <person name="Cros-Aarteil S."/>
            <person name="Calhoun S."/>
            <person name="Haridas S."/>
            <person name="Kuo A."/>
            <person name="Mondo S."/>
            <person name="Pangilinan J."/>
            <person name="Riley R."/>
            <person name="LaButti K."/>
            <person name="Andreopoulos B."/>
            <person name="Lipzen A."/>
            <person name="Chen C."/>
            <person name="Yan M."/>
            <person name="Daum C."/>
            <person name="Ng V."/>
            <person name="Clum A."/>
            <person name="Steindorff A."/>
            <person name="Ohm R.A."/>
            <person name="Martin F."/>
            <person name="Silar P."/>
            <person name="Natvig D.O."/>
            <person name="Lalanne C."/>
            <person name="Gautier V."/>
            <person name="Ament-Velasquez S.L."/>
            <person name="Kruys A."/>
            <person name="Hutchinson M.I."/>
            <person name="Powell A.J."/>
            <person name="Barry K."/>
            <person name="Miller A.N."/>
            <person name="Grigoriev I.V."/>
            <person name="Debuchy R."/>
            <person name="Gladieux P."/>
            <person name="Hiltunen Thoren M."/>
            <person name="Johannesson H."/>
        </authorList>
    </citation>
    <scope>NUCLEOTIDE SEQUENCE</scope>
    <source>
        <strain evidence="2">PSN293</strain>
    </source>
</reference>
<evidence type="ECO:0000256" key="1">
    <source>
        <dbReference type="SAM" id="MobiDB-lite"/>
    </source>
</evidence>
<organism evidence="2 3">
    <name type="scientific">Rhypophila decipiens</name>
    <dbReference type="NCBI Taxonomy" id="261697"/>
    <lineage>
        <taxon>Eukaryota</taxon>
        <taxon>Fungi</taxon>
        <taxon>Dikarya</taxon>
        <taxon>Ascomycota</taxon>
        <taxon>Pezizomycotina</taxon>
        <taxon>Sordariomycetes</taxon>
        <taxon>Sordariomycetidae</taxon>
        <taxon>Sordariales</taxon>
        <taxon>Naviculisporaceae</taxon>
        <taxon>Rhypophila</taxon>
    </lineage>
</organism>
<dbReference type="Proteomes" id="UP001301769">
    <property type="component" value="Unassembled WGS sequence"/>
</dbReference>
<evidence type="ECO:0000313" key="3">
    <source>
        <dbReference type="Proteomes" id="UP001301769"/>
    </source>
</evidence>
<proteinExistence type="predicted"/>
<feature type="compositionally biased region" description="Polar residues" evidence="1">
    <location>
        <begin position="31"/>
        <end position="40"/>
    </location>
</feature>
<keyword evidence="3" id="KW-1185">Reference proteome</keyword>
<dbReference type="EMBL" id="MU858764">
    <property type="protein sequence ID" value="KAK4205838.1"/>
    <property type="molecule type" value="Genomic_DNA"/>
</dbReference>
<protein>
    <submittedName>
        <fullName evidence="2">Uncharacterized protein</fullName>
    </submittedName>
</protein>
<dbReference type="AlphaFoldDB" id="A0AAN7AZZ6"/>